<organism evidence="4 5">
    <name type="scientific">Paenibacillus psychroresistens</name>
    <dbReference type="NCBI Taxonomy" id="1778678"/>
    <lineage>
        <taxon>Bacteria</taxon>
        <taxon>Bacillati</taxon>
        <taxon>Bacillota</taxon>
        <taxon>Bacilli</taxon>
        <taxon>Bacillales</taxon>
        <taxon>Paenibacillaceae</taxon>
        <taxon>Paenibacillus</taxon>
    </lineage>
</organism>
<protein>
    <submittedName>
        <fullName evidence="4">Sulfurtransferase</fullName>
    </submittedName>
</protein>
<dbReference type="InterPro" id="IPR036873">
    <property type="entry name" value="Rhodanese-like_dom_sf"/>
</dbReference>
<accession>A0A6B8RSE8</accession>
<dbReference type="PANTHER" id="PTHR11364:SF27">
    <property type="entry name" value="SULFURTRANSFERASE"/>
    <property type="match status" value="1"/>
</dbReference>
<dbReference type="Pfam" id="PF00581">
    <property type="entry name" value="Rhodanese"/>
    <property type="match status" value="2"/>
</dbReference>
<dbReference type="PROSITE" id="PS50206">
    <property type="entry name" value="RHODANESE_3"/>
    <property type="match status" value="2"/>
</dbReference>
<dbReference type="CDD" id="cd01449">
    <property type="entry name" value="TST_Repeat_2"/>
    <property type="match status" value="1"/>
</dbReference>
<dbReference type="InterPro" id="IPR045078">
    <property type="entry name" value="TST/MPST-like"/>
</dbReference>
<evidence type="ECO:0000313" key="4">
    <source>
        <dbReference type="EMBL" id="QGQ99361.1"/>
    </source>
</evidence>
<name>A0A6B8RSE8_9BACL</name>
<dbReference type="RefSeq" id="WP_155704525.1">
    <property type="nucleotide sequence ID" value="NZ_CP034235.1"/>
</dbReference>
<proteinExistence type="predicted"/>
<dbReference type="OrthoDB" id="9770030at2"/>
<dbReference type="InterPro" id="IPR001307">
    <property type="entry name" value="Thiosulphate_STrfase_CS"/>
</dbReference>
<evidence type="ECO:0000313" key="5">
    <source>
        <dbReference type="Proteomes" id="UP000426246"/>
    </source>
</evidence>
<evidence type="ECO:0000259" key="3">
    <source>
        <dbReference type="PROSITE" id="PS50206"/>
    </source>
</evidence>
<dbReference type="EMBL" id="CP034235">
    <property type="protein sequence ID" value="QGQ99361.1"/>
    <property type="molecule type" value="Genomic_DNA"/>
</dbReference>
<dbReference type="Proteomes" id="UP000426246">
    <property type="component" value="Chromosome"/>
</dbReference>
<dbReference type="GO" id="GO:0004792">
    <property type="term" value="F:thiosulfate-cyanide sulfurtransferase activity"/>
    <property type="evidence" value="ECO:0007669"/>
    <property type="project" value="InterPro"/>
</dbReference>
<dbReference type="SUPFAM" id="SSF52821">
    <property type="entry name" value="Rhodanese/Cell cycle control phosphatase"/>
    <property type="match status" value="2"/>
</dbReference>
<dbReference type="Gene3D" id="3.40.250.10">
    <property type="entry name" value="Rhodanese-like domain"/>
    <property type="match status" value="2"/>
</dbReference>
<dbReference type="SMART" id="SM00450">
    <property type="entry name" value="RHOD"/>
    <property type="match status" value="2"/>
</dbReference>
<dbReference type="CDD" id="cd01448">
    <property type="entry name" value="TST_Repeat_1"/>
    <property type="match status" value="1"/>
</dbReference>
<feature type="domain" description="Rhodanese" evidence="3">
    <location>
        <begin position="179"/>
        <end position="289"/>
    </location>
</feature>
<evidence type="ECO:0000256" key="1">
    <source>
        <dbReference type="ARBA" id="ARBA00022679"/>
    </source>
</evidence>
<gene>
    <name evidence="4" type="ORF">EHS13_33120</name>
</gene>
<dbReference type="FunFam" id="3.40.250.10:FF:000035">
    <property type="entry name" value="Thiosulfate sulfurtransferase"/>
    <property type="match status" value="1"/>
</dbReference>
<dbReference type="InterPro" id="IPR001763">
    <property type="entry name" value="Rhodanese-like_dom"/>
</dbReference>
<keyword evidence="2" id="KW-0677">Repeat</keyword>
<evidence type="ECO:0000256" key="2">
    <source>
        <dbReference type="ARBA" id="ARBA00022737"/>
    </source>
</evidence>
<dbReference type="KEGG" id="ppsc:EHS13_33120"/>
<feature type="domain" description="Rhodanese" evidence="3">
    <location>
        <begin position="24"/>
        <end position="143"/>
    </location>
</feature>
<keyword evidence="1 4" id="KW-0808">Transferase</keyword>
<dbReference type="PROSITE" id="PS00380">
    <property type="entry name" value="RHODANESE_1"/>
    <property type="match status" value="1"/>
</dbReference>
<reference evidence="5" key="1">
    <citation type="submission" date="2018-11" db="EMBL/GenBank/DDBJ databases">
        <title>Complete genome sequence of Paenibacillus sp. ML311-T8.</title>
        <authorList>
            <person name="Nam Y.-D."/>
            <person name="Kang J."/>
            <person name="Chung W.-H."/>
            <person name="Park Y.S."/>
        </authorList>
    </citation>
    <scope>NUCLEOTIDE SEQUENCE [LARGE SCALE GENOMIC DNA]</scope>
    <source>
        <strain evidence="5">ML311-T8</strain>
    </source>
</reference>
<dbReference type="AlphaFoldDB" id="A0A6B8RSE8"/>
<sequence length="293" mass="32654">MSTIVSSEWLAGHIIDHETKDVMAPSELIIVDCRFMLGQPNAGREAYTQGHIPGAVYLDLEQDLSGPIKEHGGRHPLPDLGAFTLMLGKIGIDDTAKVVAYDDQGGAMASRFWWMLHFLGHTHVYILDGGFSQWKAAGYPTDNLIQPIYTRPDPRERSFKPRVQSHLLVSVNDVKARLGNADTILIDSREERRYLGLEEPIDKVAGHIPGAINAFWKESLNDKGQWKTSDEQAERFKQLPKDKELIVYCGSGVTASPNFVALKEAGFDNVKLYAGSWSDWISYEENPVATGEE</sequence>
<dbReference type="PANTHER" id="PTHR11364">
    <property type="entry name" value="THIOSULFATE SULFERTANSFERASE"/>
    <property type="match status" value="1"/>
</dbReference>
<keyword evidence="5" id="KW-1185">Reference proteome</keyword>